<evidence type="ECO:0000256" key="4">
    <source>
        <dbReference type="SAM" id="MobiDB-lite"/>
    </source>
</evidence>
<name>A0A250JAY1_9BACT</name>
<evidence type="ECO:0000313" key="6">
    <source>
        <dbReference type="EMBL" id="ATB40733.1"/>
    </source>
</evidence>
<keyword evidence="1" id="KW-0805">Transcription regulation</keyword>
<dbReference type="GO" id="GO:0043565">
    <property type="term" value="F:sequence-specific DNA binding"/>
    <property type="evidence" value="ECO:0007669"/>
    <property type="project" value="InterPro"/>
</dbReference>
<keyword evidence="3" id="KW-0804">Transcription</keyword>
<sequence length="337" mass="36176">MRKTDVWLVPERRVHHMADLEEARAVFSGIYSESKLEPSRGLAFSCELKVITCGSIHFVHGIWPTGGRCTIPRVLGRYLITGALHGKAHGLHANEPYELEPERRSAVLSPERPVTLECPPAYQGRSVALERATLESHFTALTGRELRGPLVFDVALDLTSVAGVGPILKLFAEGLELPSISSFLVASLRDALLTALLTGTRHSASSLLEAPPRRAAPASVRRAEEFIEAHAGEPISLADIVAAVGVPERSLRAAFIAARGMPPGAFLRRRRFEIARQRLLAGAPGTTVAGVVASLGFVSGGRFSVEYKKLFDESPSDTLAASRGPAGPTTKRSPSAR</sequence>
<dbReference type="InterPro" id="IPR035418">
    <property type="entry name" value="AraC-bd_2"/>
</dbReference>
<dbReference type="InterPro" id="IPR050204">
    <property type="entry name" value="AraC_XylS_family_regulators"/>
</dbReference>
<dbReference type="EMBL" id="CP022098">
    <property type="protein sequence ID" value="ATB40733.1"/>
    <property type="molecule type" value="Genomic_DNA"/>
</dbReference>
<organism evidence="6 7">
    <name type="scientific">Cystobacter fuscus</name>
    <dbReference type="NCBI Taxonomy" id="43"/>
    <lineage>
        <taxon>Bacteria</taxon>
        <taxon>Pseudomonadati</taxon>
        <taxon>Myxococcota</taxon>
        <taxon>Myxococcia</taxon>
        <taxon>Myxococcales</taxon>
        <taxon>Cystobacterineae</taxon>
        <taxon>Archangiaceae</taxon>
        <taxon>Cystobacter</taxon>
    </lineage>
</organism>
<gene>
    <name evidence="6" type="ORF">CYFUS_006189</name>
</gene>
<evidence type="ECO:0000259" key="5">
    <source>
        <dbReference type="PROSITE" id="PS01124"/>
    </source>
</evidence>
<dbReference type="GO" id="GO:0003700">
    <property type="term" value="F:DNA-binding transcription factor activity"/>
    <property type="evidence" value="ECO:0007669"/>
    <property type="project" value="InterPro"/>
</dbReference>
<dbReference type="PROSITE" id="PS01124">
    <property type="entry name" value="HTH_ARAC_FAMILY_2"/>
    <property type="match status" value="1"/>
</dbReference>
<dbReference type="KEGG" id="cfus:CYFUS_006189"/>
<dbReference type="PANTHER" id="PTHR46796:SF12">
    <property type="entry name" value="HTH-TYPE DNA-BINDING TRANSCRIPTIONAL ACTIVATOR EUTR"/>
    <property type="match status" value="1"/>
</dbReference>
<dbReference type="RefSeq" id="WP_198316199.1">
    <property type="nucleotide sequence ID" value="NZ_CP022098.1"/>
</dbReference>
<dbReference type="Proteomes" id="UP000217257">
    <property type="component" value="Chromosome"/>
</dbReference>
<proteinExistence type="predicted"/>
<reference evidence="6 7" key="1">
    <citation type="submission" date="2017-06" db="EMBL/GenBank/DDBJ databases">
        <title>Sequencing and comparative analysis of myxobacterial genomes.</title>
        <authorList>
            <person name="Rupp O."/>
            <person name="Goesmann A."/>
            <person name="Sogaard-Andersen L."/>
        </authorList>
    </citation>
    <scope>NUCLEOTIDE SEQUENCE [LARGE SCALE GENOMIC DNA]</scope>
    <source>
        <strain evidence="6 7">DSM 52655</strain>
    </source>
</reference>
<feature type="region of interest" description="Disordered" evidence="4">
    <location>
        <begin position="314"/>
        <end position="337"/>
    </location>
</feature>
<dbReference type="AlphaFoldDB" id="A0A250JAY1"/>
<evidence type="ECO:0000256" key="1">
    <source>
        <dbReference type="ARBA" id="ARBA00023015"/>
    </source>
</evidence>
<evidence type="ECO:0000256" key="2">
    <source>
        <dbReference type="ARBA" id="ARBA00023125"/>
    </source>
</evidence>
<dbReference type="Pfam" id="PF12833">
    <property type="entry name" value="HTH_18"/>
    <property type="match status" value="1"/>
</dbReference>
<dbReference type="Pfam" id="PF14525">
    <property type="entry name" value="AraC_binding_2"/>
    <property type="match status" value="1"/>
</dbReference>
<keyword evidence="2" id="KW-0238">DNA-binding</keyword>
<dbReference type="SUPFAM" id="SSF46689">
    <property type="entry name" value="Homeodomain-like"/>
    <property type="match status" value="1"/>
</dbReference>
<dbReference type="InterPro" id="IPR018060">
    <property type="entry name" value="HTH_AraC"/>
</dbReference>
<dbReference type="InterPro" id="IPR009057">
    <property type="entry name" value="Homeodomain-like_sf"/>
</dbReference>
<protein>
    <recommendedName>
        <fullName evidence="5">HTH araC/xylS-type domain-containing protein</fullName>
    </recommendedName>
</protein>
<dbReference type="Gene3D" id="1.10.10.60">
    <property type="entry name" value="Homeodomain-like"/>
    <property type="match status" value="1"/>
</dbReference>
<feature type="domain" description="HTH araC/xylS-type" evidence="5">
    <location>
        <begin position="221"/>
        <end position="321"/>
    </location>
</feature>
<accession>A0A250JAY1</accession>
<dbReference type="PANTHER" id="PTHR46796">
    <property type="entry name" value="HTH-TYPE TRANSCRIPTIONAL ACTIVATOR RHAS-RELATED"/>
    <property type="match status" value="1"/>
</dbReference>
<evidence type="ECO:0000256" key="3">
    <source>
        <dbReference type="ARBA" id="ARBA00023163"/>
    </source>
</evidence>
<dbReference type="SMART" id="SM00342">
    <property type="entry name" value="HTH_ARAC"/>
    <property type="match status" value="1"/>
</dbReference>
<evidence type="ECO:0000313" key="7">
    <source>
        <dbReference type="Proteomes" id="UP000217257"/>
    </source>
</evidence>